<keyword evidence="11" id="KW-1185">Reference proteome</keyword>
<reference evidence="10 11" key="1">
    <citation type="submission" date="2023-03" db="EMBL/GenBank/DDBJ databases">
        <title>Fodinicurvata sp. CAU 1616 isolated from sea sendiment.</title>
        <authorList>
            <person name="Kim W."/>
        </authorList>
    </citation>
    <scope>NUCLEOTIDE SEQUENCE [LARGE SCALE GENOMIC DNA]</scope>
    <source>
        <strain evidence="10 11">CAU 1616</strain>
    </source>
</reference>
<organism evidence="10 11">
    <name type="scientific">Aquibaculum arenosum</name>
    <dbReference type="NCBI Taxonomy" id="3032591"/>
    <lineage>
        <taxon>Bacteria</taxon>
        <taxon>Pseudomonadati</taxon>
        <taxon>Pseudomonadota</taxon>
        <taxon>Alphaproteobacteria</taxon>
        <taxon>Rhodospirillales</taxon>
        <taxon>Rhodovibrionaceae</taxon>
        <taxon>Aquibaculum</taxon>
    </lineage>
</organism>
<evidence type="ECO:0000313" key="11">
    <source>
        <dbReference type="Proteomes" id="UP001215503"/>
    </source>
</evidence>
<feature type="transmembrane region" description="Helical" evidence="8">
    <location>
        <begin position="112"/>
        <end position="130"/>
    </location>
</feature>
<dbReference type="InterPro" id="IPR003918">
    <property type="entry name" value="NADH_UbQ_OxRdtase"/>
</dbReference>
<name>A0ABT5YI78_9PROT</name>
<protein>
    <submittedName>
        <fullName evidence="10">Proton-conducting transporter membrane subunit</fullName>
    </submittedName>
</protein>
<dbReference type="Proteomes" id="UP001215503">
    <property type="component" value="Unassembled WGS sequence"/>
</dbReference>
<sequence>MAAGVLLQPGLLLPLLVVLPAGLAAILLLPGAALLRVVPSLAVALQAVLLLALGQAIGHEQRLLVWLGGWDAPLGIGLRADGLALAFMLMTTAVMAAVLLHQWRAYSSGREGRIFWALLLFLWSGLNTVYLSHDLFNLYVALEIAGLGGVALVALSGATTALVAQMRYLLLATMGSLFYLLGVALIYAALGVLDLTLVAEGATAAPVMLAALALITLGLLLKAAIWPLHLWLPPAHSSALPPISAVLSALAVKAPLYLLLRLWFEVFPNVPGPSAWTLLGVLGAVAVLWGSFLALRQERLKLMIAYSTVAQLGYLLFVFPLAQAGGGWGGRAWSGALLHLLSHGIAKAAMFLAAGALVLRLGSDQREAMSGASRLAPVPLFALALAGLSIMALPPSGGFLAKWLLLSAALEARSWWQVAVLLVGGLLAAGYLLRFILPAFRPPAEEAQPERGGSGFQSAAAMSLACLSLLLGLAAQPLIELLSLSYPGAGEISP</sequence>
<dbReference type="InterPro" id="IPR001750">
    <property type="entry name" value="ND/Mrp_TM"/>
</dbReference>
<proteinExistence type="inferred from homology"/>
<feature type="transmembrane region" description="Helical" evidence="8">
    <location>
        <begin position="458"/>
        <end position="479"/>
    </location>
</feature>
<dbReference type="Pfam" id="PF00361">
    <property type="entry name" value="Proton_antipo_M"/>
    <property type="match status" value="1"/>
</dbReference>
<feature type="transmembrane region" description="Helical" evidence="8">
    <location>
        <begin position="276"/>
        <end position="295"/>
    </location>
</feature>
<feature type="transmembrane region" description="Helical" evidence="8">
    <location>
        <begin position="302"/>
        <end position="324"/>
    </location>
</feature>
<feature type="transmembrane region" description="Helical" evidence="8">
    <location>
        <begin position="41"/>
        <end position="58"/>
    </location>
</feature>
<feature type="transmembrane region" description="Helical" evidence="8">
    <location>
        <begin position="414"/>
        <end position="437"/>
    </location>
</feature>
<evidence type="ECO:0000256" key="7">
    <source>
        <dbReference type="RuleBase" id="RU000320"/>
    </source>
</evidence>
<feature type="transmembrane region" description="Helical" evidence="8">
    <location>
        <begin position="242"/>
        <end position="264"/>
    </location>
</feature>
<keyword evidence="6 8" id="KW-0472">Membrane</keyword>
<evidence type="ECO:0000313" key="10">
    <source>
        <dbReference type="EMBL" id="MDF2094541.1"/>
    </source>
</evidence>
<feature type="transmembrane region" description="Helical" evidence="8">
    <location>
        <begin position="344"/>
        <end position="363"/>
    </location>
</feature>
<evidence type="ECO:0000256" key="2">
    <source>
        <dbReference type="ARBA" id="ARBA00005346"/>
    </source>
</evidence>
<feature type="transmembrane region" description="Helical" evidence="8">
    <location>
        <begin position="6"/>
        <end position="29"/>
    </location>
</feature>
<keyword evidence="3" id="KW-1003">Cell membrane</keyword>
<comment type="similarity">
    <text evidence="2">Belongs to the CPA3 antiporters (TC 2.A.63) subunit D family.</text>
</comment>
<accession>A0ABT5YI78</accession>
<feature type="transmembrane region" description="Helical" evidence="8">
    <location>
        <begin position="78"/>
        <end position="100"/>
    </location>
</feature>
<feature type="transmembrane region" description="Helical" evidence="8">
    <location>
        <begin position="202"/>
        <end position="221"/>
    </location>
</feature>
<feature type="domain" description="NADH:quinone oxidoreductase/Mrp antiporter transmembrane" evidence="9">
    <location>
        <begin position="132"/>
        <end position="426"/>
    </location>
</feature>
<dbReference type="EMBL" id="JARHUD010000001">
    <property type="protein sequence ID" value="MDF2094541.1"/>
    <property type="molecule type" value="Genomic_DNA"/>
</dbReference>
<keyword evidence="4 7" id="KW-0812">Transmembrane</keyword>
<evidence type="ECO:0000256" key="1">
    <source>
        <dbReference type="ARBA" id="ARBA00004651"/>
    </source>
</evidence>
<keyword evidence="5 8" id="KW-1133">Transmembrane helix</keyword>
<evidence type="ECO:0000256" key="4">
    <source>
        <dbReference type="ARBA" id="ARBA00022692"/>
    </source>
</evidence>
<evidence type="ECO:0000256" key="5">
    <source>
        <dbReference type="ARBA" id="ARBA00022989"/>
    </source>
</evidence>
<comment type="caution">
    <text evidence="10">The sequence shown here is derived from an EMBL/GenBank/DDBJ whole genome shotgun (WGS) entry which is preliminary data.</text>
</comment>
<feature type="transmembrane region" description="Helical" evidence="8">
    <location>
        <begin position="375"/>
        <end position="394"/>
    </location>
</feature>
<evidence type="ECO:0000256" key="3">
    <source>
        <dbReference type="ARBA" id="ARBA00022475"/>
    </source>
</evidence>
<dbReference type="InterPro" id="IPR050586">
    <property type="entry name" value="CPA3_Na-H_Antiporter_D"/>
</dbReference>
<dbReference type="PANTHER" id="PTHR42703:SF1">
    <property type="entry name" value="NA(+)_H(+) ANTIPORTER SUBUNIT D1"/>
    <property type="match status" value="1"/>
</dbReference>
<evidence type="ECO:0000256" key="6">
    <source>
        <dbReference type="ARBA" id="ARBA00023136"/>
    </source>
</evidence>
<feature type="transmembrane region" description="Helical" evidence="8">
    <location>
        <begin position="136"/>
        <end position="156"/>
    </location>
</feature>
<dbReference type="PRINTS" id="PR01437">
    <property type="entry name" value="NUOXDRDTASE4"/>
</dbReference>
<gene>
    <name evidence="10" type="ORF">P2G67_00965</name>
</gene>
<feature type="transmembrane region" description="Helical" evidence="8">
    <location>
        <begin position="168"/>
        <end position="190"/>
    </location>
</feature>
<dbReference type="RefSeq" id="WP_275819132.1">
    <property type="nucleotide sequence ID" value="NZ_JARHUD010000001.1"/>
</dbReference>
<comment type="subcellular location">
    <subcellularLocation>
        <location evidence="1">Cell membrane</location>
        <topology evidence="1">Multi-pass membrane protein</topology>
    </subcellularLocation>
    <subcellularLocation>
        <location evidence="7">Membrane</location>
        <topology evidence="7">Multi-pass membrane protein</topology>
    </subcellularLocation>
</comment>
<evidence type="ECO:0000256" key="8">
    <source>
        <dbReference type="SAM" id="Phobius"/>
    </source>
</evidence>
<dbReference type="PANTHER" id="PTHR42703">
    <property type="entry name" value="NADH DEHYDROGENASE"/>
    <property type="match status" value="1"/>
</dbReference>
<evidence type="ECO:0000259" key="9">
    <source>
        <dbReference type="Pfam" id="PF00361"/>
    </source>
</evidence>